<evidence type="ECO:0000256" key="1">
    <source>
        <dbReference type="SAM" id="Phobius"/>
    </source>
</evidence>
<dbReference type="STRING" id="9925.ENSCHIP00000016862"/>
<sequence length="457" mass="51950">MGLITHVSLLLLTPNILSLPFDPQDNAFLSWAHSYAAFHNRPNCWVCGALPSSSVEGFPWWTSPLQGKDFLQQLHVMPLLHLMTSTNPKMDWCNTLYFNYGYNVTFNFDYTLSQFNDYFATYKANRSRSNVFFPDVSQIWDEVMWLTPEKGRLISTAPICWEQTEPSPKLRQQLIYNDWKQLRFLPQEICNVIIPMFSNPSSGSPFVWPGTNWDWISQSCWLAPNGTYWICGSYLWAWLPPGWIGRCTLVLAFTHGFIFSELPENPWGRSVFHWYDYLAAAFVPSLGTTDIMLRTNFTQQALQDSQKAISALNAEQAQIRKVVLQNRLALDILTAVQGGTCAVIHTQCCTYIPDMSMNVTHFTKHMNKMIEAMDTPEASIASLLETLASSPWWTTILITIILIVLFLLFDPCICKCITGFVSSLMKAFKLQMVAQTPATAAPSSNYYLGPLDQISSI</sequence>
<proteinExistence type="predicted"/>
<reference evidence="3" key="2">
    <citation type="submission" date="2025-08" db="UniProtKB">
        <authorList>
            <consortium name="Ensembl"/>
        </authorList>
    </citation>
    <scope>IDENTIFICATION</scope>
</reference>
<organism evidence="3 4">
    <name type="scientific">Capra hircus</name>
    <name type="common">Goat</name>
    <dbReference type="NCBI Taxonomy" id="9925"/>
    <lineage>
        <taxon>Eukaryota</taxon>
        <taxon>Metazoa</taxon>
        <taxon>Chordata</taxon>
        <taxon>Craniata</taxon>
        <taxon>Vertebrata</taxon>
        <taxon>Euteleostomi</taxon>
        <taxon>Mammalia</taxon>
        <taxon>Eutheria</taxon>
        <taxon>Laurasiatheria</taxon>
        <taxon>Artiodactyla</taxon>
        <taxon>Ruminantia</taxon>
        <taxon>Pecora</taxon>
        <taxon>Bovidae</taxon>
        <taxon>Caprinae</taxon>
        <taxon>Capra</taxon>
    </lineage>
</organism>
<dbReference type="Bgee" id="ENSCHIG00000016967">
    <property type="expression patterns" value="Expressed in ovary"/>
</dbReference>
<name>A0A452EXT0_CAPHI</name>
<feature type="transmembrane region" description="Helical" evidence="1">
    <location>
        <begin position="392"/>
        <end position="409"/>
    </location>
</feature>
<dbReference type="AlphaFoldDB" id="A0A452EXT0"/>
<dbReference type="Pfam" id="PF00429">
    <property type="entry name" value="TLV_coat"/>
    <property type="match status" value="1"/>
</dbReference>
<dbReference type="PANTHER" id="PTHR10424:SF8">
    <property type="entry name" value="ENDOGENOUS RETROVIRUS GROUP PABLB MEMBER 1 ENV POLYPROTEIN"/>
    <property type="match status" value="1"/>
</dbReference>
<dbReference type="OMA" id="CICKCIT"/>
<evidence type="ECO:0000256" key="2">
    <source>
        <dbReference type="SAM" id="SignalP"/>
    </source>
</evidence>
<reference evidence="4" key="1">
    <citation type="submission" date="2016-04" db="EMBL/GenBank/DDBJ databases">
        <title>Polished mammalian reference genomes with single-molecule sequencing and chromosome conformation capture applied to the Capra hircus genome.</title>
        <authorList>
            <person name="Bickhart D.M."/>
            <person name="Koren S."/>
            <person name="Rosen B."/>
            <person name="Hastie A."/>
            <person name="Liachko I."/>
            <person name="Sullivan S.T."/>
            <person name="Burton J."/>
            <person name="Sayre B.L."/>
            <person name="Huson H.J."/>
            <person name="Lee J."/>
            <person name="Lam E."/>
            <person name="Kelley C.M."/>
            <person name="Hutchison J.L."/>
            <person name="Zhou Y."/>
            <person name="Sun J."/>
            <person name="Crisa A."/>
            <person name="Schwartz J.C."/>
            <person name="Hammond J.A."/>
            <person name="Schroeder S.G."/>
            <person name="Liu G.E."/>
            <person name="Dunham M."/>
            <person name="Shendure J."/>
            <person name="Sonstegard T.S."/>
            <person name="Phillippy A.M."/>
            <person name="Van Tassell C.P."/>
            <person name="Smith T.P."/>
        </authorList>
    </citation>
    <scope>NUCLEOTIDE SEQUENCE [LARGE SCALE GENOMIC DNA]</scope>
</reference>
<protein>
    <recommendedName>
        <fullName evidence="5">Envelope protein syncytin-Car1</fullName>
    </recommendedName>
</protein>
<keyword evidence="2" id="KW-0732">Signal</keyword>
<dbReference type="InterPro" id="IPR018154">
    <property type="entry name" value="TLV/ENV_coat_polyprotein"/>
</dbReference>
<dbReference type="GeneTree" id="ENSGT01140000282819"/>
<feature type="signal peptide" evidence="2">
    <location>
        <begin position="1"/>
        <end position="18"/>
    </location>
</feature>
<dbReference type="SUPFAM" id="SSF58069">
    <property type="entry name" value="Virus ectodomain"/>
    <property type="match status" value="1"/>
</dbReference>
<feature type="chain" id="PRO_5018989247" description="Envelope protein syncytin-Car1" evidence="2">
    <location>
        <begin position="19"/>
        <end position="457"/>
    </location>
</feature>
<accession>A0A452EXT0</accession>
<dbReference type="PANTHER" id="PTHR10424">
    <property type="entry name" value="VIRAL ENVELOPE PROTEIN"/>
    <property type="match status" value="1"/>
</dbReference>
<reference evidence="3" key="3">
    <citation type="submission" date="2025-09" db="UniProtKB">
        <authorList>
            <consortium name="Ensembl"/>
        </authorList>
    </citation>
    <scope>IDENTIFICATION</scope>
</reference>
<dbReference type="Gene3D" id="1.10.287.210">
    <property type="match status" value="1"/>
</dbReference>
<evidence type="ECO:0008006" key="5">
    <source>
        <dbReference type="Google" id="ProtNLM"/>
    </source>
</evidence>
<dbReference type="Proteomes" id="UP000291000">
    <property type="component" value="Unassembled WGS sequence"/>
</dbReference>
<evidence type="ECO:0000313" key="3">
    <source>
        <dbReference type="Ensembl" id="ENSCHIP00000016862.1"/>
    </source>
</evidence>
<keyword evidence="1" id="KW-0472">Membrane</keyword>
<keyword evidence="1" id="KW-1133">Transmembrane helix</keyword>
<keyword evidence="1" id="KW-0812">Transmembrane</keyword>
<evidence type="ECO:0000313" key="4">
    <source>
        <dbReference type="Proteomes" id="UP000291000"/>
    </source>
</evidence>
<dbReference type="Ensembl" id="ENSCHIT00000024671.1">
    <property type="protein sequence ID" value="ENSCHIP00000016862.1"/>
    <property type="gene ID" value="ENSCHIG00000016967.1"/>
</dbReference>
<keyword evidence="4" id="KW-1185">Reference proteome</keyword>